<sequence>MRSFFPVSGDVGPPRASDSIDITREFLGTVSVVMVKDNFDIVYQPFEETLDAGGHHLTT</sequence>
<gene>
    <name evidence="1" type="ORF">GYMLUDRAFT_581021</name>
</gene>
<dbReference type="EMBL" id="KN834771">
    <property type="protein sequence ID" value="KIK61361.1"/>
    <property type="molecule type" value="Genomic_DNA"/>
</dbReference>
<proteinExistence type="predicted"/>
<organism evidence="1 2">
    <name type="scientific">Collybiopsis luxurians FD-317 M1</name>
    <dbReference type="NCBI Taxonomy" id="944289"/>
    <lineage>
        <taxon>Eukaryota</taxon>
        <taxon>Fungi</taxon>
        <taxon>Dikarya</taxon>
        <taxon>Basidiomycota</taxon>
        <taxon>Agaricomycotina</taxon>
        <taxon>Agaricomycetes</taxon>
        <taxon>Agaricomycetidae</taxon>
        <taxon>Agaricales</taxon>
        <taxon>Marasmiineae</taxon>
        <taxon>Omphalotaceae</taxon>
        <taxon>Collybiopsis</taxon>
        <taxon>Collybiopsis luxurians</taxon>
    </lineage>
</organism>
<dbReference type="Proteomes" id="UP000053593">
    <property type="component" value="Unassembled WGS sequence"/>
</dbReference>
<dbReference type="HOGENOM" id="CLU_2960993_0_0_1"/>
<dbReference type="AlphaFoldDB" id="A0A0D0BZL5"/>
<name>A0A0D0BZL5_9AGAR</name>
<dbReference type="OrthoDB" id="3015251at2759"/>
<protein>
    <submittedName>
        <fullName evidence="1">Uncharacterized protein</fullName>
    </submittedName>
</protein>
<accession>A0A0D0BZL5</accession>
<evidence type="ECO:0000313" key="1">
    <source>
        <dbReference type="EMBL" id="KIK61361.1"/>
    </source>
</evidence>
<evidence type="ECO:0000313" key="2">
    <source>
        <dbReference type="Proteomes" id="UP000053593"/>
    </source>
</evidence>
<keyword evidence="2" id="KW-1185">Reference proteome</keyword>
<reference evidence="1 2" key="1">
    <citation type="submission" date="2014-04" db="EMBL/GenBank/DDBJ databases">
        <title>Evolutionary Origins and Diversification of the Mycorrhizal Mutualists.</title>
        <authorList>
            <consortium name="DOE Joint Genome Institute"/>
            <consortium name="Mycorrhizal Genomics Consortium"/>
            <person name="Kohler A."/>
            <person name="Kuo A."/>
            <person name="Nagy L.G."/>
            <person name="Floudas D."/>
            <person name="Copeland A."/>
            <person name="Barry K.W."/>
            <person name="Cichocki N."/>
            <person name="Veneault-Fourrey C."/>
            <person name="LaButti K."/>
            <person name="Lindquist E.A."/>
            <person name="Lipzen A."/>
            <person name="Lundell T."/>
            <person name="Morin E."/>
            <person name="Murat C."/>
            <person name="Riley R."/>
            <person name="Ohm R."/>
            <person name="Sun H."/>
            <person name="Tunlid A."/>
            <person name="Henrissat B."/>
            <person name="Grigoriev I.V."/>
            <person name="Hibbett D.S."/>
            <person name="Martin F."/>
        </authorList>
    </citation>
    <scope>NUCLEOTIDE SEQUENCE [LARGE SCALE GENOMIC DNA]</scope>
    <source>
        <strain evidence="1 2">FD-317 M1</strain>
    </source>
</reference>